<organism evidence="1 2">
    <name type="scientific">Bacteroides muris</name>
    <name type="common">ex Fokt et al. 2023</name>
    <dbReference type="NCBI Taxonomy" id="2937417"/>
    <lineage>
        <taxon>Bacteria</taxon>
        <taxon>Pseudomonadati</taxon>
        <taxon>Bacteroidota</taxon>
        <taxon>Bacteroidia</taxon>
        <taxon>Bacteroidales</taxon>
        <taxon>Bacteroidaceae</taxon>
        <taxon>Bacteroides</taxon>
    </lineage>
</organism>
<proteinExistence type="predicted"/>
<dbReference type="AlphaFoldDB" id="A0A9X2NR91"/>
<sequence>MSKTDSFLERTTPFSLKGGGAKMIPMARPRIVVDGGELVVKFAPQPVYVLEVIR</sequence>
<dbReference type="Proteomes" id="UP001143192">
    <property type="component" value="Unassembled WGS sequence"/>
</dbReference>
<comment type="caution">
    <text evidence="1">The sequence shown here is derived from an EMBL/GenBank/DDBJ whole genome shotgun (WGS) entry which is preliminary data.</text>
</comment>
<reference evidence="1" key="1">
    <citation type="journal article" date="2022" name="Arch. Microbiol.">
        <title>Bacteroides muris sp. nov. isolated from the cecum of wild-derived house mice.</title>
        <authorList>
            <person name="Fokt H."/>
            <person name="Unni R."/>
            <person name="Repnik U."/>
            <person name="Schmitz R.A."/>
            <person name="Bramkamp M."/>
            <person name="Baines J.F."/>
            <person name="Unterweger D."/>
        </authorList>
    </citation>
    <scope>NUCLEOTIDE SEQUENCE</scope>
    <source>
        <strain evidence="1">KH365_2</strain>
    </source>
</reference>
<evidence type="ECO:0000313" key="1">
    <source>
        <dbReference type="EMBL" id="MCR6503724.1"/>
    </source>
</evidence>
<evidence type="ECO:0000313" key="2">
    <source>
        <dbReference type="Proteomes" id="UP001143192"/>
    </source>
</evidence>
<dbReference type="RefSeq" id="WP_168354256.1">
    <property type="nucleotide sequence ID" value="NZ_JAMZED010000004.1"/>
</dbReference>
<name>A0A9X2NR91_9BACE</name>
<keyword evidence="2" id="KW-1185">Reference proteome</keyword>
<protein>
    <submittedName>
        <fullName evidence="1">Uncharacterized protein</fullName>
    </submittedName>
</protein>
<dbReference type="EMBL" id="JAMZED010000004">
    <property type="protein sequence ID" value="MCR6503724.1"/>
    <property type="molecule type" value="Genomic_DNA"/>
</dbReference>
<reference evidence="1" key="2">
    <citation type="submission" date="2022-04" db="EMBL/GenBank/DDBJ databases">
        <authorList>
            <person name="Fokt H."/>
            <person name="Baines J."/>
        </authorList>
    </citation>
    <scope>NUCLEOTIDE SEQUENCE</scope>
    <source>
        <strain evidence="1">KH365_2</strain>
    </source>
</reference>
<gene>
    <name evidence="1" type="ORF">M1B79_03285</name>
</gene>
<accession>A0A9X2NR91</accession>